<protein>
    <submittedName>
        <fullName evidence="2">Putative chitinase</fullName>
    </submittedName>
</protein>
<gene>
    <name evidence="2" type="ORF">BCF58_1514</name>
</gene>
<keyword evidence="3" id="KW-1185">Reference proteome</keyword>
<dbReference type="OrthoDB" id="961266at2"/>
<proteinExistence type="predicted"/>
<feature type="region of interest" description="Disordered" evidence="1">
    <location>
        <begin position="216"/>
        <end position="265"/>
    </location>
</feature>
<dbReference type="InterPro" id="IPR023346">
    <property type="entry name" value="Lysozyme-like_dom_sf"/>
</dbReference>
<reference evidence="2 3" key="1">
    <citation type="submission" date="2018-10" db="EMBL/GenBank/DDBJ databases">
        <title>Genomic Encyclopedia of Archaeal and Bacterial Type Strains, Phase II (KMG-II): from individual species to whole genera.</title>
        <authorList>
            <person name="Goeker M."/>
        </authorList>
    </citation>
    <scope>NUCLEOTIDE SEQUENCE [LARGE SCALE GENOMIC DNA]</scope>
    <source>
        <strain evidence="2 3">DSM 14219</strain>
    </source>
</reference>
<dbReference type="EMBL" id="RBXB01000002">
    <property type="protein sequence ID" value="RKS97392.1"/>
    <property type="molecule type" value="Genomic_DNA"/>
</dbReference>
<sequence>MSKKGVLKISGNSTPKVGQRTTYTVTEWYPGTPEENRDPAQVTWELFKKRSNGSFTTTNIKKKGDGTFTFGEVAHKHTYRLEAYLYEAEGKNSTTIEINPQPTEIPKINKVELFYADDSKGNTFSYMEKLVAKAQCVSLAGEKLLFTLWEDDSRGSGHNAQNLFVDKKEVTVGTNGTASAEFLLTKALVQKAATGEVDPKELEFYVTVEYYKDKKHSSENVDVKNPEHRPSAPKAPTPAPTKSTPSKSKGSPAAQKPPSNKETGYVDQAIDKLQELWDYLESKGIINPFRKPVTPKPEGKAKSKVNDQENAVDCGGKYCIKKGDKSELIREINIRLAGFGGNVPTDEFTDKTEKMIKQFQKDYMKVPETGKICGNVLRAIDDFSTKFDITAGWWEQLKCSCKTKGKQATSKLRGIKETNNCKGFGDSTGKGTYKSNTKDEAYHKYEYPGIHRSLLFGFKALRFYFSLQKTYSFDSFSSGYRCRFKNYTTTNHQGKAIDMQFSKGTWAIRKADKKNLKELREIRDSIFIKYLGAQNQWPAKDKFSIEPIDLLYDKKGNVRFDHTFSWIHMDVREFNSQYLEDKYFCKSLTELNGKSIVQLAKELGYGKVCECLSSFKAQKPPENKSGNCYCSKDLTEEVLVAAGVSKAKAKEYLEALNKTMTDYKIDTCLRKSHFLAQLIHESGNFNYTEELGVADTAYGGFKGRGLIQLTGKENYTNYGKYEGQDFTSTLENKMKLEKLPYSVRSAGWYWTNLKQLNENADANDLIYITRIVNGGFNGYNDRLKYFKKAYENLYSSCKDKDEKKTDEFLFKESKAYHDKRGSFAWGLWHDPDLTKKGCTKDKAKAIEGYTRFLELVDDNFSAADWYGIQKMAGFSDLVYYTQKKVKGKTVNEAHVKVLKAAEKRLKALQGK</sequence>
<dbReference type="Gene3D" id="1.10.530.10">
    <property type="match status" value="1"/>
</dbReference>
<dbReference type="SUPFAM" id="SSF53955">
    <property type="entry name" value="Lysozyme-like"/>
    <property type="match status" value="1"/>
</dbReference>
<dbReference type="RefSeq" id="WP_121461193.1">
    <property type="nucleotide sequence ID" value="NZ_RBXB01000002.1"/>
</dbReference>
<organism evidence="2 3">
    <name type="scientific">Chryseobacterium defluvii</name>
    <dbReference type="NCBI Taxonomy" id="160396"/>
    <lineage>
        <taxon>Bacteria</taxon>
        <taxon>Pseudomonadati</taxon>
        <taxon>Bacteroidota</taxon>
        <taxon>Flavobacteriia</taxon>
        <taxon>Flavobacteriales</taxon>
        <taxon>Weeksellaceae</taxon>
        <taxon>Chryseobacterium group</taxon>
        <taxon>Chryseobacterium</taxon>
    </lineage>
</organism>
<evidence type="ECO:0000313" key="3">
    <source>
        <dbReference type="Proteomes" id="UP000272428"/>
    </source>
</evidence>
<dbReference type="AlphaFoldDB" id="A0A495SAV6"/>
<evidence type="ECO:0000256" key="1">
    <source>
        <dbReference type="SAM" id="MobiDB-lite"/>
    </source>
</evidence>
<accession>A0A495SAV6</accession>
<feature type="compositionally biased region" description="Low complexity" evidence="1">
    <location>
        <begin position="240"/>
        <end position="254"/>
    </location>
</feature>
<dbReference type="Proteomes" id="UP000272428">
    <property type="component" value="Unassembled WGS sequence"/>
</dbReference>
<evidence type="ECO:0000313" key="2">
    <source>
        <dbReference type="EMBL" id="RKS97392.1"/>
    </source>
</evidence>
<name>A0A495SAV6_9FLAO</name>
<comment type="caution">
    <text evidence="2">The sequence shown here is derived from an EMBL/GenBank/DDBJ whole genome shotgun (WGS) entry which is preliminary data.</text>
</comment>
<feature type="compositionally biased region" description="Basic and acidic residues" evidence="1">
    <location>
        <begin position="216"/>
        <end position="230"/>
    </location>
</feature>